<feature type="transmembrane region" description="Helical" evidence="1">
    <location>
        <begin position="50"/>
        <end position="71"/>
    </location>
</feature>
<protein>
    <submittedName>
        <fullName evidence="2">Uncharacterized protein</fullName>
    </submittedName>
</protein>
<keyword evidence="3" id="KW-1185">Reference proteome</keyword>
<gene>
    <name evidence="2" type="ORF">JKA74_13665</name>
</gene>
<dbReference type="EMBL" id="JAEQBW010000006">
    <property type="protein sequence ID" value="MBK6266086.1"/>
    <property type="molecule type" value="Genomic_DNA"/>
</dbReference>
<evidence type="ECO:0000313" key="3">
    <source>
        <dbReference type="Proteomes" id="UP000611723"/>
    </source>
</evidence>
<dbReference type="RefSeq" id="WP_201431766.1">
    <property type="nucleotide sequence ID" value="NZ_JAEQBW010000006.1"/>
</dbReference>
<sequence length="184" mass="20612">MKTKEINIPPFLHDIHGRKSNIFDLTLTYSGAIVALSSVLIIYVQSPLNVQWWKLLLLALVSADIGAGAVANFTKGTNQFYSGTHKRKSRTVFILSHFIHPAVFLFVIDGFSMFSAFLVVFVIGGTFLINSIGNKEKQAVVAAFLMVVGIGFLLIVKLTNPFLLWFFPLYMTKLFLAFAIRRYS</sequence>
<comment type="caution">
    <text evidence="2">The sequence shown here is derived from an EMBL/GenBank/DDBJ whole genome shotgun (WGS) entry which is preliminary data.</text>
</comment>
<evidence type="ECO:0000256" key="1">
    <source>
        <dbReference type="SAM" id="Phobius"/>
    </source>
</evidence>
<feature type="transmembrane region" description="Helical" evidence="1">
    <location>
        <begin position="114"/>
        <end position="132"/>
    </location>
</feature>
<feature type="transmembrane region" description="Helical" evidence="1">
    <location>
        <begin position="92"/>
        <end position="108"/>
    </location>
</feature>
<feature type="transmembrane region" description="Helical" evidence="1">
    <location>
        <begin position="162"/>
        <end position="180"/>
    </location>
</feature>
<feature type="transmembrane region" description="Helical" evidence="1">
    <location>
        <begin position="139"/>
        <end position="156"/>
    </location>
</feature>
<reference evidence="2" key="1">
    <citation type="submission" date="2021-01" db="EMBL/GenBank/DDBJ databases">
        <title>Marivirga aurantiaca sp. nov., isolated from intertidal surface sediments.</title>
        <authorList>
            <person name="Zhang M."/>
        </authorList>
    </citation>
    <scope>NUCLEOTIDE SEQUENCE</scope>
    <source>
        <strain evidence="2">S37H4</strain>
    </source>
</reference>
<name>A0A934X0G0_9BACT</name>
<organism evidence="2 3">
    <name type="scientific">Marivirga aurantiaca</name>
    <dbReference type="NCBI Taxonomy" id="2802615"/>
    <lineage>
        <taxon>Bacteria</taxon>
        <taxon>Pseudomonadati</taxon>
        <taxon>Bacteroidota</taxon>
        <taxon>Cytophagia</taxon>
        <taxon>Cytophagales</taxon>
        <taxon>Marivirgaceae</taxon>
        <taxon>Marivirga</taxon>
    </lineage>
</organism>
<proteinExistence type="predicted"/>
<evidence type="ECO:0000313" key="2">
    <source>
        <dbReference type="EMBL" id="MBK6266086.1"/>
    </source>
</evidence>
<keyword evidence="1" id="KW-0812">Transmembrane</keyword>
<keyword evidence="1" id="KW-1133">Transmembrane helix</keyword>
<dbReference type="Proteomes" id="UP000611723">
    <property type="component" value="Unassembled WGS sequence"/>
</dbReference>
<keyword evidence="1" id="KW-0472">Membrane</keyword>
<dbReference type="AlphaFoldDB" id="A0A934X0G0"/>
<accession>A0A934X0G0</accession>
<feature type="transmembrane region" description="Helical" evidence="1">
    <location>
        <begin position="21"/>
        <end position="44"/>
    </location>
</feature>